<dbReference type="EMBL" id="SEYY01022901">
    <property type="protein sequence ID" value="KAB7495205.1"/>
    <property type="molecule type" value="Genomic_DNA"/>
</dbReference>
<keyword evidence="2" id="KW-1185">Reference proteome</keyword>
<gene>
    <name evidence="1" type="ORF">Anas_01853</name>
</gene>
<evidence type="ECO:0000313" key="1">
    <source>
        <dbReference type="EMBL" id="KAB7495205.1"/>
    </source>
</evidence>
<dbReference type="AlphaFoldDB" id="A0A5N5SMA2"/>
<organism evidence="1 2">
    <name type="scientific">Armadillidium nasatum</name>
    <dbReference type="NCBI Taxonomy" id="96803"/>
    <lineage>
        <taxon>Eukaryota</taxon>
        <taxon>Metazoa</taxon>
        <taxon>Ecdysozoa</taxon>
        <taxon>Arthropoda</taxon>
        <taxon>Crustacea</taxon>
        <taxon>Multicrustacea</taxon>
        <taxon>Malacostraca</taxon>
        <taxon>Eumalacostraca</taxon>
        <taxon>Peracarida</taxon>
        <taxon>Isopoda</taxon>
        <taxon>Oniscidea</taxon>
        <taxon>Crinocheta</taxon>
        <taxon>Armadillidiidae</taxon>
        <taxon>Armadillidium</taxon>
    </lineage>
</organism>
<proteinExistence type="predicted"/>
<accession>A0A5N5SMA2</accession>
<name>A0A5N5SMA2_9CRUS</name>
<dbReference type="Proteomes" id="UP000326759">
    <property type="component" value="Unassembled WGS sequence"/>
</dbReference>
<sequence length="110" mass="11922">MKAVVLFGFDPKGLCDSAKALIADAGQSTGLIAFVSTVIQILCDMLGKTTGDLSNILGVPDTNCEKYMKEINGNGYNGFQNLLNELLIILGALLLHHLYDIGERLHSWII</sequence>
<evidence type="ECO:0000313" key="2">
    <source>
        <dbReference type="Proteomes" id="UP000326759"/>
    </source>
</evidence>
<protein>
    <submittedName>
        <fullName evidence="1">Uncharacterized protein</fullName>
    </submittedName>
</protein>
<reference evidence="1 2" key="1">
    <citation type="journal article" date="2019" name="PLoS Biol.">
        <title>Sex chromosomes control vertical transmission of feminizing Wolbachia symbionts in an isopod.</title>
        <authorList>
            <person name="Becking T."/>
            <person name="Chebbi M.A."/>
            <person name="Giraud I."/>
            <person name="Moumen B."/>
            <person name="Laverre T."/>
            <person name="Caubet Y."/>
            <person name="Peccoud J."/>
            <person name="Gilbert C."/>
            <person name="Cordaux R."/>
        </authorList>
    </citation>
    <scope>NUCLEOTIDE SEQUENCE [LARGE SCALE GENOMIC DNA]</scope>
    <source>
        <strain evidence="1">ANa2</strain>
        <tissue evidence="1">Whole body excluding digestive tract and cuticle</tissue>
    </source>
</reference>
<comment type="caution">
    <text evidence="1">The sequence shown here is derived from an EMBL/GenBank/DDBJ whole genome shotgun (WGS) entry which is preliminary data.</text>
</comment>